<gene>
    <name evidence="1" type="ORF">K488DRAFT_83785</name>
</gene>
<accession>A0ACB8QS98</accession>
<comment type="caution">
    <text evidence="1">The sequence shown here is derived from an EMBL/GenBank/DDBJ whole genome shotgun (WGS) entry which is preliminary data.</text>
</comment>
<organism evidence="1 2">
    <name type="scientific">Vararia minispora EC-137</name>
    <dbReference type="NCBI Taxonomy" id="1314806"/>
    <lineage>
        <taxon>Eukaryota</taxon>
        <taxon>Fungi</taxon>
        <taxon>Dikarya</taxon>
        <taxon>Basidiomycota</taxon>
        <taxon>Agaricomycotina</taxon>
        <taxon>Agaricomycetes</taxon>
        <taxon>Russulales</taxon>
        <taxon>Lachnocladiaceae</taxon>
        <taxon>Vararia</taxon>
    </lineage>
</organism>
<name>A0ACB8QS98_9AGAM</name>
<reference evidence="1" key="2">
    <citation type="journal article" date="2022" name="New Phytol.">
        <title>Evolutionary transition to the ectomycorrhizal habit in the genomes of a hyperdiverse lineage of mushroom-forming fungi.</title>
        <authorList>
            <person name="Looney B."/>
            <person name="Miyauchi S."/>
            <person name="Morin E."/>
            <person name="Drula E."/>
            <person name="Courty P.E."/>
            <person name="Kohler A."/>
            <person name="Kuo A."/>
            <person name="LaButti K."/>
            <person name="Pangilinan J."/>
            <person name="Lipzen A."/>
            <person name="Riley R."/>
            <person name="Andreopoulos W."/>
            <person name="He G."/>
            <person name="Johnson J."/>
            <person name="Nolan M."/>
            <person name="Tritt A."/>
            <person name="Barry K.W."/>
            <person name="Grigoriev I.V."/>
            <person name="Nagy L.G."/>
            <person name="Hibbett D."/>
            <person name="Henrissat B."/>
            <person name="Matheny P.B."/>
            <person name="Labbe J."/>
            <person name="Martin F.M."/>
        </authorList>
    </citation>
    <scope>NUCLEOTIDE SEQUENCE</scope>
    <source>
        <strain evidence="1">EC-137</strain>
    </source>
</reference>
<protein>
    <submittedName>
        <fullName evidence="1">Uncharacterized protein</fullName>
    </submittedName>
</protein>
<reference evidence="1" key="1">
    <citation type="submission" date="2021-02" db="EMBL/GenBank/DDBJ databases">
        <authorList>
            <consortium name="DOE Joint Genome Institute"/>
            <person name="Ahrendt S."/>
            <person name="Looney B.P."/>
            <person name="Miyauchi S."/>
            <person name="Morin E."/>
            <person name="Drula E."/>
            <person name="Courty P.E."/>
            <person name="Chicoki N."/>
            <person name="Fauchery L."/>
            <person name="Kohler A."/>
            <person name="Kuo A."/>
            <person name="Labutti K."/>
            <person name="Pangilinan J."/>
            <person name="Lipzen A."/>
            <person name="Riley R."/>
            <person name="Andreopoulos W."/>
            <person name="He G."/>
            <person name="Johnson J."/>
            <person name="Barry K.W."/>
            <person name="Grigoriev I.V."/>
            <person name="Nagy L."/>
            <person name="Hibbett D."/>
            <person name="Henrissat B."/>
            <person name="Matheny P.B."/>
            <person name="Labbe J."/>
            <person name="Martin F."/>
        </authorList>
    </citation>
    <scope>NUCLEOTIDE SEQUENCE</scope>
    <source>
        <strain evidence="1">EC-137</strain>
    </source>
</reference>
<sequence>MSQIMISNEERVCDLLPASVVNMTHLATRASTNSKDWTCLDPFHIEELVQVIAREEVGRFRLPYSVVYAPGVHPGGTNQKMISVGLELYGYLAALSLGQYGNWNMKRKDIHRATWNLRIEGGPLDDVFCQQADALWEIEQFIIGSIKGEGLPVRVIEQECAQLWAGIFVNCRVFWKVRGGKPEKNLAKVGPAAKYHKHWHIPDTPQLGQRHQDGSIGPCRPEHFRRGDFVKVSVQFGVERNMHPSPGDVTVRLQLNQVIQLVPARETGEYKIIPTLDIEEDEPDETHAEVEVEEVAFQQIM</sequence>
<dbReference type="EMBL" id="MU273497">
    <property type="protein sequence ID" value="KAI0034600.1"/>
    <property type="molecule type" value="Genomic_DNA"/>
</dbReference>
<evidence type="ECO:0000313" key="2">
    <source>
        <dbReference type="Proteomes" id="UP000814128"/>
    </source>
</evidence>
<proteinExistence type="predicted"/>
<dbReference type="Proteomes" id="UP000814128">
    <property type="component" value="Unassembled WGS sequence"/>
</dbReference>
<keyword evidence="2" id="KW-1185">Reference proteome</keyword>
<evidence type="ECO:0000313" key="1">
    <source>
        <dbReference type="EMBL" id="KAI0034600.1"/>
    </source>
</evidence>